<gene>
    <name evidence="8" type="primary">nanU</name>
    <name evidence="8" type="ORF">TFUB20_01896</name>
</gene>
<dbReference type="CDD" id="cd08977">
    <property type="entry name" value="SusD"/>
    <property type="match status" value="1"/>
</dbReference>
<evidence type="ECO:0000259" key="7">
    <source>
        <dbReference type="Pfam" id="PF14322"/>
    </source>
</evidence>
<evidence type="ECO:0000256" key="3">
    <source>
        <dbReference type="ARBA" id="ARBA00022729"/>
    </source>
</evidence>
<dbReference type="AlphaFoldDB" id="A0A1D3UP83"/>
<keyword evidence="4" id="KW-0472">Membrane</keyword>
<evidence type="ECO:0000256" key="2">
    <source>
        <dbReference type="ARBA" id="ARBA00006275"/>
    </source>
</evidence>
<organism evidence="8 9">
    <name type="scientific">Tannerella forsythia</name>
    <name type="common">Bacteroides forsythus</name>
    <dbReference type="NCBI Taxonomy" id="28112"/>
    <lineage>
        <taxon>Bacteria</taxon>
        <taxon>Pseudomonadati</taxon>
        <taxon>Bacteroidota</taxon>
        <taxon>Bacteroidia</taxon>
        <taxon>Bacteroidales</taxon>
        <taxon>Tannerellaceae</taxon>
        <taxon>Tannerella</taxon>
    </lineage>
</organism>
<dbReference type="Pfam" id="PF07980">
    <property type="entry name" value="SusD_RagB"/>
    <property type="match status" value="1"/>
</dbReference>
<dbReference type="RefSeq" id="WP_074450076.1">
    <property type="nucleotide sequence ID" value="NZ_CAUUNV010000014.1"/>
</dbReference>
<feature type="domain" description="RagB/SusD" evidence="6">
    <location>
        <begin position="350"/>
        <end position="521"/>
    </location>
</feature>
<evidence type="ECO:0000256" key="5">
    <source>
        <dbReference type="ARBA" id="ARBA00023237"/>
    </source>
</evidence>
<dbReference type="InterPro" id="IPR012944">
    <property type="entry name" value="SusD_RagB_dom"/>
</dbReference>
<evidence type="ECO:0000313" key="9">
    <source>
        <dbReference type="Proteomes" id="UP000182057"/>
    </source>
</evidence>
<dbReference type="Gene3D" id="1.25.40.390">
    <property type="match status" value="1"/>
</dbReference>
<feature type="domain" description="SusD-like N-terminal" evidence="7">
    <location>
        <begin position="81"/>
        <end position="229"/>
    </location>
</feature>
<dbReference type="SUPFAM" id="SSF48452">
    <property type="entry name" value="TPR-like"/>
    <property type="match status" value="1"/>
</dbReference>
<name>A0A1D3UP83_TANFO</name>
<dbReference type="GO" id="GO:0009279">
    <property type="term" value="C:cell outer membrane"/>
    <property type="evidence" value="ECO:0007669"/>
    <property type="project" value="UniProtKB-SubCell"/>
</dbReference>
<dbReference type="Pfam" id="PF14322">
    <property type="entry name" value="SusD-like_3"/>
    <property type="match status" value="1"/>
</dbReference>
<evidence type="ECO:0000256" key="1">
    <source>
        <dbReference type="ARBA" id="ARBA00004442"/>
    </source>
</evidence>
<keyword evidence="3" id="KW-0732">Signal</keyword>
<keyword evidence="5" id="KW-0998">Cell outer membrane</keyword>
<dbReference type="Proteomes" id="UP000182057">
    <property type="component" value="Unassembled WGS sequence"/>
</dbReference>
<dbReference type="OrthoDB" id="1016139at2"/>
<evidence type="ECO:0000313" key="8">
    <source>
        <dbReference type="EMBL" id="SCQ22942.1"/>
    </source>
</evidence>
<dbReference type="PROSITE" id="PS51257">
    <property type="entry name" value="PROKAR_LIPOPROTEIN"/>
    <property type="match status" value="1"/>
</dbReference>
<proteinExistence type="inferred from homology"/>
<sequence>MKKIANHIVLWIASIVVLMSCDSLNLAPEDYFGSGNFWKNEAQVNGALIGLHADLRRSYFMFYHLGEIRGGTQRVGSSSLNTSLHYANERSNLFDKDRTGIRNWYGLYDNLFQVNHFIDQVENKCTFLSDESRKNLLAQAYGFRALYYFMLYKTYGGVPIVTETEILNGKATAEKFYVERATPQATMEFIKKDILKSEEYYAGKTVSNNYPKMMWSKAATLMLKAEIYLWAAKVSIQGYTATGTDDLKVAKTALNEVVGKFELLKDFGSIFSTSNRNNKELIFTLHFADREATNNASSFLYQQALFVGQVYGRNGKKIENDTLNLKGTGGVFRSEYTYDFWKTYDAADQRRDATFLEYYGDSLLTTSKFGCVMKKGVGSINENNNRVYDADVIIYRYADVLLMMAEVSNGLGEPCADYINQVRKRAYGKHYEEHSYKESDFATNELAILHERDKEFVWEGKRWFDVVRMHDASKNSLAFSASANYPAGSPLISASEKHKLLWPLDIGTMNINPLLKQTPGYE</sequence>
<comment type="subcellular location">
    <subcellularLocation>
        <location evidence="1">Cell outer membrane</location>
    </subcellularLocation>
</comment>
<accession>A0A1D3UP83</accession>
<evidence type="ECO:0000256" key="4">
    <source>
        <dbReference type="ARBA" id="ARBA00023136"/>
    </source>
</evidence>
<dbReference type="InterPro" id="IPR033985">
    <property type="entry name" value="SusD-like_N"/>
</dbReference>
<protein>
    <submittedName>
        <fullName evidence="8">SusD family protein, sialic acid uptake</fullName>
    </submittedName>
</protein>
<dbReference type="EMBL" id="FMMM01000067">
    <property type="protein sequence ID" value="SCQ22942.1"/>
    <property type="molecule type" value="Genomic_DNA"/>
</dbReference>
<comment type="similarity">
    <text evidence="2">Belongs to the SusD family.</text>
</comment>
<dbReference type="InterPro" id="IPR011990">
    <property type="entry name" value="TPR-like_helical_dom_sf"/>
</dbReference>
<evidence type="ECO:0000259" key="6">
    <source>
        <dbReference type="Pfam" id="PF07980"/>
    </source>
</evidence>
<reference evidence="8 9" key="1">
    <citation type="submission" date="2016-09" db="EMBL/GenBank/DDBJ databases">
        <authorList>
            <person name="Capua I."/>
            <person name="De Benedictis P."/>
            <person name="Joannis T."/>
            <person name="Lombin L.H."/>
            <person name="Cattoli G."/>
        </authorList>
    </citation>
    <scope>NUCLEOTIDE SEQUENCE [LARGE SCALE GENOMIC DNA]</scope>
    <source>
        <strain evidence="8 9">UB20</strain>
    </source>
</reference>